<evidence type="ECO:0000313" key="12">
    <source>
        <dbReference type="EMBL" id="HEF87919.1"/>
    </source>
</evidence>
<dbReference type="InterPro" id="IPR055190">
    <property type="entry name" value="ATP-synt_VA_C"/>
</dbReference>
<keyword evidence="3 8" id="KW-1003">Cell membrane</keyword>
<accession>A0A7C2FPW9</accession>
<feature type="domain" description="ATPase F1/V1/A1 complex alpha/beta subunit nucleotide-binding" evidence="9">
    <location>
        <begin position="136"/>
        <end position="354"/>
    </location>
</feature>
<keyword evidence="7 8" id="KW-0066">ATP synthesis</keyword>
<dbReference type="Gene3D" id="3.40.50.12240">
    <property type="match status" value="1"/>
</dbReference>
<dbReference type="CDD" id="cd18112">
    <property type="entry name" value="ATP-synt_V_A-type_beta_C"/>
    <property type="match status" value="1"/>
</dbReference>
<keyword evidence="6 8" id="KW-0472">Membrane</keyword>
<dbReference type="GO" id="GO:0005886">
    <property type="term" value="C:plasma membrane"/>
    <property type="evidence" value="ECO:0007669"/>
    <property type="project" value="UniProtKB-SubCell"/>
</dbReference>
<comment type="caution">
    <text evidence="12">The sequence shown here is derived from an EMBL/GenBank/DDBJ whole genome shotgun (WGS) entry which is preliminary data.</text>
</comment>
<dbReference type="Pfam" id="PF22919">
    <property type="entry name" value="ATP-synt_VA_C"/>
    <property type="match status" value="1"/>
</dbReference>
<dbReference type="SUPFAM" id="SSF52540">
    <property type="entry name" value="P-loop containing nucleoside triphosphate hydrolases"/>
    <property type="match status" value="1"/>
</dbReference>
<evidence type="ECO:0000256" key="1">
    <source>
        <dbReference type="ARBA" id="ARBA00008936"/>
    </source>
</evidence>
<evidence type="ECO:0000256" key="8">
    <source>
        <dbReference type="HAMAP-Rule" id="MF_00310"/>
    </source>
</evidence>
<evidence type="ECO:0000259" key="9">
    <source>
        <dbReference type="Pfam" id="PF00006"/>
    </source>
</evidence>
<dbReference type="CDD" id="cd18118">
    <property type="entry name" value="ATP-synt_V_A-type_beta_N"/>
    <property type="match status" value="1"/>
</dbReference>
<sequence length="473" mass="52725">MGLNLIIRESRRLHRAQGSLLFVETIPGVSYGELVEVSLPNGEVKLGQVIDVGKTATVIQVFGGVSDVDLQKTTVRYRGEVLRAPVSIDMLGRILDGFGRPIDGGGEIVPEEYLDINGSPLNPSARLPPSEFIETGISAIDGLFSIVRGQKLPIFSGSGLPHNRVAAQIVRQARVLGKEEKFAVVFAAIGVPYDDAMFFIENFRKSGAMERTVALINTANSPVIERIATPRFALSIAEHLAWNYDMHVLVVMTDMTFYCEALRELSAAREEVPGRRGYPGYMYTDLATIYERAGRALNKKGSITQFPILTMPDDDITHPIPDLTGYITEGQIVFSRGMWLKGVYPPIDPLMSLSRLMKDGIGPGKTREDHHGVFMQLISSYAEAVRLRELSVIVGSEALSARDKKYLEFADKFEKRFIWQGEFERRSIVETLDIAWELLAILPEEDLKKVKIEHIKKYHPKYRGAWEPGSQTG</sequence>
<evidence type="ECO:0000256" key="7">
    <source>
        <dbReference type="ARBA" id="ARBA00023310"/>
    </source>
</evidence>
<gene>
    <name evidence="8" type="primary">atpB</name>
    <name evidence="12" type="ORF">ENP55_06590</name>
</gene>
<dbReference type="GO" id="GO:0042777">
    <property type="term" value="P:proton motive force-driven plasma membrane ATP synthesis"/>
    <property type="evidence" value="ECO:0007669"/>
    <property type="project" value="UniProtKB-UniRule"/>
</dbReference>
<dbReference type="InterPro" id="IPR022879">
    <property type="entry name" value="V-ATPase_su_B/beta"/>
</dbReference>
<proteinExistence type="inferred from homology"/>
<dbReference type="GO" id="GO:0005524">
    <property type="term" value="F:ATP binding"/>
    <property type="evidence" value="ECO:0007669"/>
    <property type="project" value="UniProtKB-UniRule"/>
</dbReference>
<evidence type="ECO:0000259" key="11">
    <source>
        <dbReference type="Pfam" id="PF22919"/>
    </source>
</evidence>
<feature type="domain" description="ATP synthase A/B type C-terminal" evidence="11">
    <location>
        <begin position="359"/>
        <end position="458"/>
    </location>
</feature>
<dbReference type="InterPro" id="IPR027417">
    <property type="entry name" value="P-loop_NTPase"/>
</dbReference>
<dbReference type="SUPFAM" id="SSF47917">
    <property type="entry name" value="C-terminal domain of alpha and beta subunits of F1 ATP synthase"/>
    <property type="match status" value="1"/>
</dbReference>
<dbReference type="PANTHER" id="PTHR43389:SF4">
    <property type="entry name" value="V-TYPE PROTON ATPASE SUBUNIT B"/>
    <property type="match status" value="1"/>
</dbReference>
<evidence type="ECO:0000256" key="4">
    <source>
        <dbReference type="ARBA" id="ARBA00022781"/>
    </source>
</evidence>
<dbReference type="PIRSF" id="PIRSF039114">
    <property type="entry name" value="V-ATPsynth_beta/V-ATPase_B"/>
    <property type="match status" value="1"/>
</dbReference>
<evidence type="ECO:0000256" key="3">
    <source>
        <dbReference type="ARBA" id="ARBA00022475"/>
    </source>
</evidence>
<dbReference type="Pfam" id="PF02874">
    <property type="entry name" value="ATP-synt_ab_N"/>
    <property type="match status" value="1"/>
</dbReference>
<evidence type="ECO:0000259" key="10">
    <source>
        <dbReference type="Pfam" id="PF02874"/>
    </source>
</evidence>
<comment type="subunit">
    <text evidence="8">Has multiple subunits with at least A(3), B(3), C, D, E, F, H, I and proteolipid K(x).</text>
</comment>
<dbReference type="InterPro" id="IPR000194">
    <property type="entry name" value="ATPase_F1/V1/A1_a/bsu_nucl-bd"/>
</dbReference>
<dbReference type="CDD" id="cd01135">
    <property type="entry name" value="V_A-ATPase_B"/>
    <property type="match status" value="1"/>
</dbReference>
<evidence type="ECO:0000256" key="5">
    <source>
        <dbReference type="ARBA" id="ARBA00023065"/>
    </source>
</evidence>
<dbReference type="PROSITE" id="PS00152">
    <property type="entry name" value="ATPASE_ALPHA_BETA"/>
    <property type="match status" value="1"/>
</dbReference>
<dbReference type="GO" id="GO:0046933">
    <property type="term" value="F:proton-transporting ATP synthase activity, rotational mechanism"/>
    <property type="evidence" value="ECO:0007669"/>
    <property type="project" value="UniProtKB-UniRule"/>
</dbReference>
<name>A0A7C2FPW9_9CREN</name>
<evidence type="ECO:0000256" key="2">
    <source>
        <dbReference type="ARBA" id="ARBA00022448"/>
    </source>
</evidence>
<dbReference type="HAMAP" id="MF_00310">
    <property type="entry name" value="ATP_synth_B_arch"/>
    <property type="match status" value="1"/>
</dbReference>
<keyword evidence="5 8" id="KW-0406">Ion transport</keyword>
<dbReference type="AlphaFoldDB" id="A0A7C2FPW9"/>
<keyword evidence="2 8" id="KW-0813">Transport</keyword>
<dbReference type="InterPro" id="IPR020003">
    <property type="entry name" value="ATPase_a/bsu_AS"/>
</dbReference>
<evidence type="ECO:0000256" key="6">
    <source>
        <dbReference type="ARBA" id="ARBA00023136"/>
    </source>
</evidence>
<dbReference type="EMBL" id="DSJT01000035">
    <property type="protein sequence ID" value="HEF87919.1"/>
    <property type="molecule type" value="Genomic_DNA"/>
</dbReference>
<dbReference type="NCBIfam" id="NF003235">
    <property type="entry name" value="PRK04196.1"/>
    <property type="match status" value="1"/>
</dbReference>
<comment type="function">
    <text evidence="8">Component of the A-type ATP synthase that produces ATP from ADP in the presence of a proton gradient across the membrane. The B chain is a regulatory subunit.</text>
</comment>
<comment type="similarity">
    <text evidence="1 8">Belongs to the ATPase alpha/beta chains family.</text>
</comment>
<dbReference type="PANTHER" id="PTHR43389">
    <property type="entry name" value="V-TYPE PROTON ATPASE SUBUNIT B"/>
    <property type="match status" value="1"/>
</dbReference>
<protein>
    <recommendedName>
        <fullName evidence="8">A-type ATP synthase subunit B</fullName>
    </recommendedName>
</protein>
<feature type="domain" description="ATPase F1/V1/A1 complex alpha/beta subunit N-terminal" evidence="10">
    <location>
        <begin position="16"/>
        <end position="76"/>
    </location>
</feature>
<organism evidence="12">
    <name type="scientific">Thermosphaera aggregans</name>
    <dbReference type="NCBI Taxonomy" id="54254"/>
    <lineage>
        <taxon>Archaea</taxon>
        <taxon>Thermoproteota</taxon>
        <taxon>Thermoprotei</taxon>
        <taxon>Desulfurococcales</taxon>
        <taxon>Desulfurococcaceae</taxon>
        <taxon>Thermosphaera</taxon>
    </lineage>
</organism>
<dbReference type="GO" id="GO:0046961">
    <property type="term" value="F:proton-transporting ATPase activity, rotational mechanism"/>
    <property type="evidence" value="ECO:0007669"/>
    <property type="project" value="TreeGrafter"/>
</dbReference>
<comment type="subcellular location">
    <subcellularLocation>
        <location evidence="8">Cell membrane</location>
        <topology evidence="8">Peripheral membrane protein</topology>
    </subcellularLocation>
</comment>
<dbReference type="Pfam" id="PF00006">
    <property type="entry name" value="ATP-synt_ab"/>
    <property type="match status" value="1"/>
</dbReference>
<reference evidence="12" key="1">
    <citation type="journal article" date="2020" name="mSystems">
        <title>Genome- and Community-Level Interaction Insights into Carbon Utilization and Element Cycling Functions of Hydrothermarchaeota in Hydrothermal Sediment.</title>
        <authorList>
            <person name="Zhou Z."/>
            <person name="Liu Y."/>
            <person name="Xu W."/>
            <person name="Pan J."/>
            <person name="Luo Z.H."/>
            <person name="Li M."/>
        </authorList>
    </citation>
    <scope>NUCLEOTIDE SEQUENCE [LARGE SCALE GENOMIC DNA]</scope>
    <source>
        <strain evidence="12">SpSt-23</strain>
    </source>
</reference>
<keyword evidence="4 8" id="KW-0375">Hydrogen ion transport</keyword>
<dbReference type="InterPro" id="IPR004100">
    <property type="entry name" value="ATPase_F1/V1/A1_a/bsu_N"/>
</dbReference>